<dbReference type="PROSITE" id="PS50835">
    <property type="entry name" value="IG_LIKE"/>
    <property type="match status" value="1"/>
</dbReference>
<feature type="domain" description="Ig-like" evidence="2">
    <location>
        <begin position="161"/>
        <end position="250"/>
    </location>
</feature>
<name>B7QKS2_IXOSC</name>
<dbReference type="OrthoDB" id="10039395at2759"/>
<feature type="chain" id="PRO_5014568399" description="Ig-like domain-containing protein" evidence="1">
    <location>
        <begin position="23"/>
        <end position="268"/>
    </location>
</feature>
<sequence>MKQPLSAVVLCLLAVLGRPAWAGLLSVLDMPQHDGVSRVCQLATGDSLNQAVAAGTPLVVRVVKGAAKKECSSEDFVEPANVDDILAFITEHDHISLVKVDEHNIHDPKLEDPTRVNVLAVAEQSTPLGGYLLRLLYKTLKNVTNSTSATAVPFQVLWIDPAILPAAYRIVPEGSNVVLRCSVQGAVGDCLWLKDGRNIGFNLARLPHLTWAGDHASGDCSLAITGAQHGRDDGSWVCEMTGDAQHPTITSPPAVLVVSEVSRSISKG</sequence>
<dbReference type="EMBL" id="DS961804">
    <property type="protein sequence ID" value="EEC19444.1"/>
    <property type="molecule type" value="Genomic_DNA"/>
</dbReference>
<dbReference type="STRING" id="6945.B7QKS2"/>
<evidence type="ECO:0000313" key="5">
    <source>
        <dbReference type="Proteomes" id="UP000001555"/>
    </source>
</evidence>
<dbReference type="VEuPathDB" id="VectorBase:ISCI023050"/>
<evidence type="ECO:0000313" key="3">
    <source>
        <dbReference type="EMBL" id="EEC19444.1"/>
    </source>
</evidence>
<dbReference type="InParanoid" id="B7QKS2"/>
<evidence type="ECO:0000313" key="4">
    <source>
        <dbReference type="EnsemblMetazoa" id="ISCW023050-PA"/>
    </source>
</evidence>
<dbReference type="InterPro" id="IPR036179">
    <property type="entry name" value="Ig-like_dom_sf"/>
</dbReference>
<protein>
    <recommendedName>
        <fullName evidence="2">Ig-like domain-containing protein</fullName>
    </recommendedName>
</protein>
<dbReference type="InterPro" id="IPR013783">
    <property type="entry name" value="Ig-like_fold"/>
</dbReference>
<keyword evidence="1" id="KW-0732">Signal</keyword>
<dbReference type="Gene3D" id="2.60.40.10">
    <property type="entry name" value="Immunoglobulins"/>
    <property type="match status" value="1"/>
</dbReference>
<reference evidence="3 5" key="1">
    <citation type="submission" date="2008-03" db="EMBL/GenBank/DDBJ databases">
        <title>Annotation of Ixodes scapularis.</title>
        <authorList>
            <consortium name="Ixodes scapularis Genome Project Consortium"/>
            <person name="Caler E."/>
            <person name="Hannick L.I."/>
            <person name="Bidwell S."/>
            <person name="Joardar V."/>
            <person name="Thiagarajan M."/>
            <person name="Amedeo P."/>
            <person name="Galinsky K.J."/>
            <person name="Schobel S."/>
            <person name="Inman J."/>
            <person name="Hostetler J."/>
            <person name="Miller J."/>
            <person name="Hammond M."/>
            <person name="Megy K."/>
            <person name="Lawson D."/>
            <person name="Kodira C."/>
            <person name="Sutton G."/>
            <person name="Meyer J."/>
            <person name="Hill C.A."/>
            <person name="Birren B."/>
            <person name="Nene V."/>
            <person name="Collins F."/>
            <person name="Alarcon-Chaidez F."/>
            <person name="Wikel S."/>
            <person name="Strausberg R."/>
        </authorList>
    </citation>
    <scope>NUCLEOTIDE SEQUENCE [LARGE SCALE GENOMIC DNA]</scope>
    <source>
        <strain evidence="5">Wikel</strain>
        <strain evidence="3">Wikel colony</strain>
    </source>
</reference>
<gene>
    <name evidence="3" type="ORF">IscW_ISCW023050</name>
</gene>
<dbReference type="VEuPathDB" id="VectorBase:ISCW023050"/>
<accession>B7QKS2</accession>
<proteinExistence type="predicted"/>
<dbReference type="AlphaFoldDB" id="B7QKS2"/>
<dbReference type="Proteomes" id="UP000001555">
    <property type="component" value="Unassembled WGS sequence"/>
</dbReference>
<dbReference type="EMBL" id="ABJB010576953">
    <property type="status" value="NOT_ANNOTATED_CDS"/>
    <property type="molecule type" value="Genomic_DNA"/>
</dbReference>
<evidence type="ECO:0000259" key="2">
    <source>
        <dbReference type="PROSITE" id="PS50835"/>
    </source>
</evidence>
<feature type="signal peptide" evidence="1">
    <location>
        <begin position="1"/>
        <end position="22"/>
    </location>
</feature>
<dbReference type="PaxDb" id="6945-B7QKS2"/>
<organism>
    <name type="scientific">Ixodes scapularis</name>
    <name type="common">Black-legged tick</name>
    <name type="synonym">Deer tick</name>
    <dbReference type="NCBI Taxonomy" id="6945"/>
    <lineage>
        <taxon>Eukaryota</taxon>
        <taxon>Metazoa</taxon>
        <taxon>Ecdysozoa</taxon>
        <taxon>Arthropoda</taxon>
        <taxon>Chelicerata</taxon>
        <taxon>Arachnida</taxon>
        <taxon>Acari</taxon>
        <taxon>Parasitiformes</taxon>
        <taxon>Ixodida</taxon>
        <taxon>Ixodoidea</taxon>
        <taxon>Ixodidae</taxon>
        <taxon>Ixodinae</taxon>
        <taxon>Ixodes</taxon>
    </lineage>
</organism>
<evidence type="ECO:0000256" key="1">
    <source>
        <dbReference type="SAM" id="SignalP"/>
    </source>
</evidence>
<dbReference type="EMBL" id="ABJB010754583">
    <property type="status" value="NOT_ANNOTATED_CDS"/>
    <property type="molecule type" value="Genomic_DNA"/>
</dbReference>
<keyword evidence="5" id="KW-1185">Reference proteome</keyword>
<reference evidence="4" key="2">
    <citation type="submission" date="2020-05" db="UniProtKB">
        <authorList>
            <consortium name="EnsemblMetazoa"/>
        </authorList>
    </citation>
    <scope>IDENTIFICATION</scope>
    <source>
        <strain evidence="4">wikel</strain>
    </source>
</reference>
<dbReference type="VEuPathDB" id="VectorBase:ISCP_027220"/>
<dbReference type="SUPFAM" id="SSF48726">
    <property type="entry name" value="Immunoglobulin"/>
    <property type="match status" value="1"/>
</dbReference>
<dbReference type="EMBL" id="ABJB010623761">
    <property type="status" value="NOT_ANNOTATED_CDS"/>
    <property type="molecule type" value="Genomic_DNA"/>
</dbReference>
<dbReference type="EnsemblMetazoa" id="ISCW023050-RA">
    <property type="protein sequence ID" value="ISCW023050-PA"/>
    <property type="gene ID" value="ISCW023050"/>
</dbReference>
<dbReference type="HOGENOM" id="CLU_1039316_0_0_1"/>
<dbReference type="EMBL" id="ABJB010891242">
    <property type="status" value="NOT_ANNOTATED_CDS"/>
    <property type="molecule type" value="Genomic_DNA"/>
</dbReference>
<dbReference type="EMBL" id="ABJB010683553">
    <property type="status" value="NOT_ANNOTATED_CDS"/>
    <property type="molecule type" value="Genomic_DNA"/>
</dbReference>
<dbReference type="EMBL" id="ABJB010760124">
    <property type="status" value="NOT_ANNOTATED_CDS"/>
    <property type="molecule type" value="Genomic_DNA"/>
</dbReference>
<dbReference type="InterPro" id="IPR007110">
    <property type="entry name" value="Ig-like_dom"/>
</dbReference>
<dbReference type="VEuPathDB" id="VectorBase:ISCP_018305"/>